<evidence type="ECO:0000313" key="3">
    <source>
        <dbReference type="EMBL" id="MFD1465340.1"/>
    </source>
</evidence>
<evidence type="ECO:0000256" key="2">
    <source>
        <dbReference type="ARBA" id="ARBA00023121"/>
    </source>
</evidence>
<dbReference type="Proteomes" id="UP001597244">
    <property type="component" value="Unassembled WGS sequence"/>
</dbReference>
<dbReference type="EMBL" id="JBHTOF010000031">
    <property type="protein sequence ID" value="MFD1465340.1"/>
    <property type="molecule type" value="Genomic_DNA"/>
</dbReference>
<protein>
    <submittedName>
        <fullName evidence="3">DegV family protein</fullName>
    </submittedName>
</protein>
<evidence type="ECO:0000313" key="4">
    <source>
        <dbReference type="Proteomes" id="UP001597244"/>
    </source>
</evidence>
<dbReference type="InterPro" id="IPR050270">
    <property type="entry name" value="DegV_domain_contain"/>
</dbReference>
<dbReference type="InterPro" id="IPR003797">
    <property type="entry name" value="DegV"/>
</dbReference>
<dbReference type="InterPro" id="IPR043168">
    <property type="entry name" value="DegV_C"/>
</dbReference>
<name>A0ABW4DQW7_9LACO</name>
<dbReference type="RefSeq" id="WP_125578407.1">
    <property type="nucleotide sequence ID" value="NZ_JBHTOF010000031.1"/>
</dbReference>
<dbReference type="Gene3D" id="3.30.1180.10">
    <property type="match status" value="1"/>
</dbReference>
<dbReference type="SUPFAM" id="SSF82549">
    <property type="entry name" value="DAK1/DegV-like"/>
    <property type="match status" value="1"/>
</dbReference>
<evidence type="ECO:0000256" key="1">
    <source>
        <dbReference type="ARBA" id="ARBA00003238"/>
    </source>
</evidence>
<dbReference type="Pfam" id="PF02645">
    <property type="entry name" value="DegV"/>
    <property type="match status" value="1"/>
</dbReference>
<comment type="caution">
    <text evidence="3">The sequence shown here is derived from an EMBL/GenBank/DDBJ whole genome shotgun (WGS) entry which is preliminary data.</text>
</comment>
<dbReference type="PANTHER" id="PTHR33434:SF2">
    <property type="entry name" value="FATTY ACID-BINDING PROTEIN TM_1468"/>
    <property type="match status" value="1"/>
</dbReference>
<keyword evidence="4" id="KW-1185">Reference proteome</keyword>
<dbReference type="Gene3D" id="3.40.50.10170">
    <property type="match status" value="1"/>
</dbReference>
<comment type="function">
    <text evidence="1">May bind long-chain fatty acids, such as palmitate, and may play a role in lipid transport or fatty acid metabolism.</text>
</comment>
<accession>A0ABW4DQW7</accession>
<dbReference type="NCBIfam" id="TIGR00762">
    <property type="entry name" value="DegV"/>
    <property type="match status" value="1"/>
</dbReference>
<dbReference type="PANTHER" id="PTHR33434">
    <property type="entry name" value="DEGV DOMAIN-CONTAINING PROTEIN DR_1986-RELATED"/>
    <property type="match status" value="1"/>
</dbReference>
<reference evidence="4" key="1">
    <citation type="journal article" date="2019" name="Int. J. Syst. Evol. Microbiol.">
        <title>The Global Catalogue of Microorganisms (GCM) 10K type strain sequencing project: providing services to taxonomists for standard genome sequencing and annotation.</title>
        <authorList>
            <consortium name="The Broad Institute Genomics Platform"/>
            <consortium name="The Broad Institute Genome Sequencing Center for Infectious Disease"/>
            <person name="Wu L."/>
            <person name="Ma J."/>
        </authorList>
    </citation>
    <scope>NUCLEOTIDE SEQUENCE [LARGE SCALE GENOMIC DNA]</scope>
    <source>
        <strain evidence="4">CCM 8951</strain>
    </source>
</reference>
<dbReference type="PROSITE" id="PS51482">
    <property type="entry name" value="DEGV"/>
    <property type="match status" value="1"/>
</dbReference>
<organism evidence="3 4">
    <name type="scientific">Lapidilactobacillus mulanensis</name>
    <dbReference type="NCBI Taxonomy" id="2485999"/>
    <lineage>
        <taxon>Bacteria</taxon>
        <taxon>Bacillati</taxon>
        <taxon>Bacillota</taxon>
        <taxon>Bacilli</taxon>
        <taxon>Lactobacillales</taxon>
        <taxon>Lactobacillaceae</taxon>
        <taxon>Lapidilactobacillus</taxon>
    </lineage>
</organism>
<gene>
    <name evidence="3" type="ORF">ACFQ4L_04440</name>
</gene>
<proteinExistence type="predicted"/>
<sequence length="292" mass="32490">MKTAVLTDSASYLTPAEAKAMNVTMLPITVIFGEEQYLENVSITGPEFYQRLHEEPQLPTTAQITMHQMQGAFDELSAAGYDEVICINLSSGITTFYENLCAYAPSVTNIKVYPFDSRKASAGEADLVRYAQYLVNEGEHAAEIMPKLLDLRATIDLDFIVDNLSHLLRTGRISNTSALLGNLLQMKPMLTFDEDGKLVVKGKERTMRRAFTHALADFKAAQEQADYPLQVTVIDGNSPVQSQQWVDKLHEEQPDLTVIQSHIGPTIGVHVGEGIMGLLWSRDWRKELAKEG</sequence>
<keyword evidence="2" id="KW-0446">Lipid-binding</keyword>